<name>A0A381UBM8_9ZZZZ</name>
<organism evidence="1">
    <name type="scientific">marine metagenome</name>
    <dbReference type="NCBI Taxonomy" id="408172"/>
    <lineage>
        <taxon>unclassified sequences</taxon>
        <taxon>metagenomes</taxon>
        <taxon>ecological metagenomes</taxon>
    </lineage>
</organism>
<evidence type="ECO:0008006" key="2">
    <source>
        <dbReference type="Google" id="ProtNLM"/>
    </source>
</evidence>
<dbReference type="InterPro" id="IPR011335">
    <property type="entry name" value="Restrct_endonuc-II-like"/>
</dbReference>
<dbReference type="AlphaFoldDB" id="A0A381UBM8"/>
<proteinExistence type="predicted"/>
<dbReference type="EMBL" id="UINC01006110">
    <property type="protein sequence ID" value="SVA25549.1"/>
    <property type="molecule type" value="Genomic_DNA"/>
</dbReference>
<dbReference type="Gene3D" id="3.40.91.30">
    <property type="match status" value="1"/>
</dbReference>
<feature type="non-terminal residue" evidence="1">
    <location>
        <position position="1"/>
    </location>
</feature>
<evidence type="ECO:0000313" key="1">
    <source>
        <dbReference type="EMBL" id="SVA25549.1"/>
    </source>
</evidence>
<protein>
    <recommendedName>
        <fullName evidence="2">TnsA endonuclease N-terminal domain-containing protein</fullName>
    </recommendedName>
</protein>
<reference evidence="1" key="1">
    <citation type="submission" date="2018-05" db="EMBL/GenBank/DDBJ databases">
        <authorList>
            <person name="Lanie J.A."/>
            <person name="Ng W.-L."/>
            <person name="Kazmierczak K.M."/>
            <person name="Andrzejewski T.M."/>
            <person name="Davidsen T.M."/>
            <person name="Wayne K.J."/>
            <person name="Tettelin H."/>
            <person name="Glass J.I."/>
            <person name="Rusch D."/>
            <person name="Podicherti R."/>
            <person name="Tsui H.-C.T."/>
            <person name="Winkler M.E."/>
        </authorList>
    </citation>
    <scope>NUCLEOTIDE SEQUENCE</scope>
</reference>
<accession>A0A381UBM8</accession>
<dbReference type="SUPFAM" id="SSF52980">
    <property type="entry name" value="Restriction endonuclease-like"/>
    <property type="match status" value="1"/>
</dbReference>
<sequence>VSEVRALRPEPDPVKFAHDSERRVAELLDSYGIAWHYEPRTFVLERGADGNPRSAFTPDFYLSDHDLYLEVTTLRQSLVTRKNRKVRQLREQQPDIQVRILYQRDIERLFATHAA</sequence>
<gene>
    <name evidence="1" type="ORF">METZ01_LOCUS78403</name>
</gene>